<accession>A0A8S0UHP6</accession>
<evidence type="ECO:0000313" key="3">
    <source>
        <dbReference type="Proteomes" id="UP000594638"/>
    </source>
</evidence>
<name>A0A8S0UHP6_OLEEU</name>
<protein>
    <submittedName>
        <fullName evidence="2">Uncharacterized protein</fullName>
    </submittedName>
</protein>
<dbReference type="Proteomes" id="UP000594638">
    <property type="component" value="Unassembled WGS sequence"/>
</dbReference>
<keyword evidence="1" id="KW-0732">Signal</keyword>
<feature type="chain" id="PRO_5035757021" evidence="1">
    <location>
        <begin position="19"/>
        <end position="107"/>
    </location>
</feature>
<keyword evidence="3" id="KW-1185">Reference proteome</keyword>
<proteinExistence type="predicted"/>
<feature type="signal peptide" evidence="1">
    <location>
        <begin position="1"/>
        <end position="18"/>
    </location>
</feature>
<reference evidence="2 3" key="1">
    <citation type="submission" date="2019-12" db="EMBL/GenBank/DDBJ databases">
        <authorList>
            <person name="Alioto T."/>
            <person name="Alioto T."/>
            <person name="Gomez Garrido J."/>
        </authorList>
    </citation>
    <scope>NUCLEOTIDE SEQUENCE [LARGE SCALE GENOMIC DNA]</scope>
</reference>
<dbReference type="Gramene" id="OE9A022159T1">
    <property type="protein sequence ID" value="OE9A022159C1"/>
    <property type="gene ID" value="OE9A022159"/>
</dbReference>
<dbReference type="EMBL" id="CACTIH010007754">
    <property type="protein sequence ID" value="CAA3017877.1"/>
    <property type="molecule type" value="Genomic_DNA"/>
</dbReference>
<evidence type="ECO:0000256" key="1">
    <source>
        <dbReference type="SAM" id="SignalP"/>
    </source>
</evidence>
<organism evidence="2 3">
    <name type="scientific">Olea europaea subsp. europaea</name>
    <dbReference type="NCBI Taxonomy" id="158383"/>
    <lineage>
        <taxon>Eukaryota</taxon>
        <taxon>Viridiplantae</taxon>
        <taxon>Streptophyta</taxon>
        <taxon>Embryophyta</taxon>
        <taxon>Tracheophyta</taxon>
        <taxon>Spermatophyta</taxon>
        <taxon>Magnoliopsida</taxon>
        <taxon>eudicotyledons</taxon>
        <taxon>Gunneridae</taxon>
        <taxon>Pentapetalae</taxon>
        <taxon>asterids</taxon>
        <taxon>lamiids</taxon>
        <taxon>Lamiales</taxon>
        <taxon>Oleaceae</taxon>
        <taxon>Oleeae</taxon>
        <taxon>Olea</taxon>
    </lineage>
</organism>
<dbReference type="AlphaFoldDB" id="A0A8S0UHP6"/>
<sequence>MLTCKSFVLGFLFILNEAHILHCEMVKAKLKPYGSFSVSLPPLKLNTDLVIFVGKNNEKLAIGLFKSAIVISSSTIERSFASARNEKFYLKTQEKEVTTYKNCTTGL</sequence>
<gene>
    <name evidence="2" type="ORF">OLEA9_A022159</name>
</gene>
<evidence type="ECO:0000313" key="2">
    <source>
        <dbReference type="EMBL" id="CAA3017877.1"/>
    </source>
</evidence>
<comment type="caution">
    <text evidence="2">The sequence shown here is derived from an EMBL/GenBank/DDBJ whole genome shotgun (WGS) entry which is preliminary data.</text>
</comment>